<evidence type="ECO:0000256" key="1">
    <source>
        <dbReference type="ARBA" id="ARBA00022468"/>
    </source>
</evidence>
<dbReference type="EMBL" id="JADDUC010000418">
    <property type="protein sequence ID" value="KAG0113576.1"/>
    <property type="molecule type" value="Genomic_DNA"/>
</dbReference>
<dbReference type="Pfam" id="PF00620">
    <property type="entry name" value="RhoGAP"/>
    <property type="match status" value="1"/>
</dbReference>
<keyword evidence="6" id="KW-1185">Reference proteome</keyword>
<dbReference type="OrthoDB" id="79452at2759"/>
<evidence type="ECO:0000256" key="2">
    <source>
        <dbReference type="SAM" id="MobiDB-lite"/>
    </source>
</evidence>
<dbReference type="SUPFAM" id="SSF48350">
    <property type="entry name" value="GTPase activation domain, GAP"/>
    <property type="match status" value="1"/>
</dbReference>
<dbReference type="EMBL" id="JADDUC020000033">
    <property type="protein sequence ID" value="KAI1229962.1"/>
    <property type="molecule type" value="Genomic_DNA"/>
</dbReference>
<dbReference type="GO" id="GO:0005096">
    <property type="term" value="F:GTPase activator activity"/>
    <property type="evidence" value="ECO:0007669"/>
    <property type="project" value="UniProtKB-KW"/>
</dbReference>
<dbReference type="InterPro" id="IPR051576">
    <property type="entry name" value="PX-Rho_GAP"/>
</dbReference>
<reference evidence="4" key="1">
    <citation type="submission" date="2020-10" db="EMBL/GenBank/DDBJ databases">
        <title>Feather gene expression reveals the developmental basis of iridescence in African starlings.</title>
        <authorList>
            <person name="Rubenstein D.R."/>
        </authorList>
    </citation>
    <scope>NUCLEOTIDE SEQUENCE</scope>
    <source>
        <strain evidence="4">SS15</strain>
        <tissue evidence="4">Liver</tissue>
    </source>
</reference>
<dbReference type="PROSITE" id="PS50238">
    <property type="entry name" value="RHOGAP"/>
    <property type="match status" value="1"/>
</dbReference>
<dbReference type="GO" id="GO:0007264">
    <property type="term" value="P:small GTPase-mediated signal transduction"/>
    <property type="evidence" value="ECO:0007669"/>
    <property type="project" value="TreeGrafter"/>
</dbReference>
<dbReference type="Gene3D" id="1.10.555.10">
    <property type="entry name" value="Rho GTPase activation protein"/>
    <property type="match status" value="1"/>
</dbReference>
<dbReference type="InterPro" id="IPR000198">
    <property type="entry name" value="RhoGAP_dom"/>
</dbReference>
<protein>
    <submittedName>
        <fullName evidence="5">Rho GTPase-activating protein 30</fullName>
    </submittedName>
</protein>
<evidence type="ECO:0000313" key="5">
    <source>
        <dbReference type="EMBL" id="KAI1229962.1"/>
    </source>
</evidence>
<dbReference type="FunFam" id="1.10.555.10:FF:000059">
    <property type="entry name" value="rho GTPase-activating protein 30 isoform X2"/>
    <property type="match status" value="1"/>
</dbReference>
<dbReference type="AlphaFoldDB" id="A0A835NEN3"/>
<reference evidence="5 6" key="2">
    <citation type="journal article" date="2021" name="J. Hered.">
        <title>Feather Gene Expression Elucidates the Developmental Basis of Plumage Iridescence in African Starlings.</title>
        <authorList>
            <person name="Rubenstein D.R."/>
            <person name="Corvelo A."/>
            <person name="MacManes M.D."/>
            <person name="Maia R."/>
            <person name="Narzisi G."/>
            <person name="Rousaki A."/>
            <person name="Vandenabeele P."/>
            <person name="Shawkey M.D."/>
            <person name="Solomon J."/>
        </authorList>
    </citation>
    <scope>NUCLEOTIDE SEQUENCE [LARGE SCALE GENOMIC DNA]</scope>
    <source>
        <strain evidence="5">SS15</strain>
    </source>
</reference>
<keyword evidence="1" id="KW-0343">GTPase activation</keyword>
<evidence type="ECO:0000259" key="3">
    <source>
        <dbReference type="PROSITE" id="PS50238"/>
    </source>
</evidence>
<comment type="caution">
    <text evidence="4">The sequence shown here is derived from an EMBL/GenBank/DDBJ whole genome shotgun (WGS) entry which is preliminary data.</text>
</comment>
<gene>
    <name evidence="5" type="ORF">IHE44_0010673</name>
    <name evidence="4" type="ORF">IHE44_010212</name>
</gene>
<organism evidence="4">
    <name type="scientific">Lamprotornis superbus</name>
    <dbReference type="NCBI Taxonomy" id="245042"/>
    <lineage>
        <taxon>Eukaryota</taxon>
        <taxon>Metazoa</taxon>
        <taxon>Chordata</taxon>
        <taxon>Craniata</taxon>
        <taxon>Vertebrata</taxon>
        <taxon>Euteleostomi</taxon>
        <taxon>Archelosauria</taxon>
        <taxon>Archosauria</taxon>
        <taxon>Dinosauria</taxon>
        <taxon>Saurischia</taxon>
        <taxon>Theropoda</taxon>
        <taxon>Coelurosauria</taxon>
        <taxon>Aves</taxon>
        <taxon>Neognathae</taxon>
        <taxon>Neoaves</taxon>
        <taxon>Telluraves</taxon>
        <taxon>Australaves</taxon>
        <taxon>Passeriformes</taxon>
        <taxon>Sturnidae</taxon>
        <taxon>Lamprotornis</taxon>
    </lineage>
</organism>
<evidence type="ECO:0000313" key="4">
    <source>
        <dbReference type="EMBL" id="KAG0113576.1"/>
    </source>
</evidence>
<name>A0A835NEN3_9PASS</name>
<sequence>DAVAIQMEEARLVKIKEVLKELPEPHYRTLEFLMRHLLRMAAHSGRTNMHARNLAIVWAPNLLRSRDIEAAGFNGTAAFMEVRVQSIVVEFILTHVEQLFGDAPLAGTGDSRGQRGTAGDSGGQRRARGSPTPEAGGLQVGNSLRNSLTLGGGLKGTLEVP</sequence>
<reference evidence="5" key="3">
    <citation type="submission" date="2022-01" db="EMBL/GenBank/DDBJ databases">
        <authorList>
            <person name="Rubenstein D.R."/>
        </authorList>
    </citation>
    <scope>NUCLEOTIDE SEQUENCE</scope>
    <source>
        <strain evidence="5">SS15</strain>
        <tissue evidence="5">Liver</tissue>
    </source>
</reference>
<dbReference type="PANTHER" id="PTHR15729:SF12">
    <property type="entry name" value="RHO GTPASE-ACTIVATING PROTEIN 30"/>
    <property type="match status" value="1"/>
</dbReference>
<feature type="region of interest" description="Disordered" evidence="2">
    <location>
        <begin position="104"/>
        <end position="144"/>
    </location>
</feature>
<dbReference type="InterPro" id="IPR008936">
    <property type="entry name" value="Rho_GTPase_activation_prot"/>
</dbReference>
<proteinExistence type="predicted"/>
<accession>A0A835NEN3</accession>
<feature type="non-terminal residue" evidence="4">
    <location>
        <position position="161"/>
    </location>
</feature>
<dbReference type="PANTHER" id="PTHR15729">
    <property type="entry name" value="CDC42 GTPASE-ACTIVATING PROTEIN"/>
    <property type="match status" value="1"/>
</dbReference>
<evidence type="ECO:0000313" key="6">
    <source>
        <dbReference type="Proteomes" id="UP000618051"/>
    </source>
</evidence>
<feature type="domain" description="Rho-GAP" evidence="3">
    <location>
        <begin position="1"/>
        <end position="100"/>
    </location>
</feature>
<dbReference type="Proteomes" id="UP000618051">
    <property type="component" value="Unassembled WGS sequence"/>
</dbReference>